<reference evidence="1" key="1">
    <citation type="submission" date="2022-08" db="EMBL/GenBank/DDBJ databases">
        <title>Genome Sequence of Lecanicillium fungicola.</title>
        <authorList>
            <person name="Buettner E."/>
        </authorList>
    </citation>
    <scope>NUCLEOTIDE SEQUENCE</scope>
    <source>
        <strain evidence="1">Babe33</strain>
    </source>
</reference>
<organism evidence="1 2">
    <name type="scientific">Zarea fungicola</name>
    <dbReference type="NCBI Taxonomy" id="93591"/>
    <lineage>
        <taxon>Eukaryota</taxon>
        <taxon>Fungi</taxon>
        <taxon>Dikarya</taxon>
        <taxon>Ascomycota</taxon>
        <taxon>Pezizomycotina</taxon>
        <taxon>Sordariomycetes</taxon>
        <taxon>Hypocreomycetidae</taxon>
        <taxon>Hypocreales</taxon>
        <taxon>Cordycipitaceae</taxon>
        <taxon>Zarea</taxon>
    </lineage>
</organism>
<keyword evidence="2" id="KW-1185">Reference proteome</keyword>
<name>A0ACC1MP05_9HYPO</name>
<dbReference type="Proteomes" id="UP001143910">
    <property type="component" value="Unassembled WGS sequence"/>
</dbReference>
<accession>A0ACC1MP05</accession>
<evidence type="ECO:0000313" key="2">
    <source>
        <dbReference type="Proteomes" id="UP001143910"/>
    </source>
</evidence>
<comment type="caution">
    <text evidence="1">The sequence shown here is derived from an EMBL/GenBank/DDBJ whole genome shotgun (WGS) entry which is preliminary data.</text>
</comment>
<sequence>MRFSVSLAAMALAVPGLANFHIGRADKETNPFNKNSPVISWTDYVACPSNYFGCKCYGGISATADRGVSTTRNKSPSGDSFSLNAGLCGMGKLDFYWRQNLQKWEFFGSNGDGKVKGECYPNSTHDLCFLRTGTAVTVNYYDKLVCYSYICGE</sequence>
<evidence type="ECO:0000313" key="1">
    <source>
        <dbReference type="EMBL" id="KAJ2968258.1"/>
    </source>
</evidence>
<protein>
    <submittedName>
        <fullName evidence="1">Uncharacterized protein</fullName>
    </submittedName>
</protein>
<proteinExistence type="predicted"/>
<gene>
    <name evidence="1" type="ORF">NQ176_g9271</name>
</gene>
<dbReference type="EMBL" id="JANJQO010002051">
    <property type="protein sequence ID" value="KAJ2968258.1"/>
    <property type="molecule type" value="Genomic_DNA"/>
</dbReference>